<name>A0A2H0U8Z7_9BACT</name>
<evidence type="ECO:0008006" key="3">
    <source>
        <dbReference type="Google" id="ProtNLM"/>
    </source>
</evidence>
<protein>
    <recommendedName>
        <fullName evidence="3">Serine protease</fullName>
    </recommendedName>
</protein>
<comment type="caution">
    <text evidence="1">The sequence shown here is derived from an EMBL/GenBank/DDBJ whole genome shotgun (WGS) entry which is preliminary data.</text>
</comment>
<reference evidence="2" key="1">
    <citation type="submission" date="2017-09" db="EMBL/GenBank/DDBJ databases">
        <title>Depth-based differentiation of microbial function through sediment-hosted aquifers and enrichment of novel symbionts in the deep terrestrial subsurface.</title>
        <authorList>
            <person name="Probst A.J."/>
            <person name="Ladd B."/>
            <person name="Jarett J.K."/>
            <person name="Geller-Mcgrath D.E."/>
            <person name="Sieber C.M.K."/>
            <person name="Emerson J.B."/>
            <person name="Anantharaman K."/>
            <person name="Thomas B.C."/>
            <person name="Malmstrom R."/>
            <person name="Stieglmeier M."/>
            <person name="Klingl A."/>
            <person name="Woyke T."/>
            <person name="Ryan C.M."/>
            <person name="Banfield J.F."/>
        </authorList>
    </citation>
    <scope>NUCLEOTIDE SEQUENCE [LARGE SCALE GENOMIC DNA]</scope>
</reference>
<organism evidence="1 2">
    <name type="scientific">Candidatus Kaiserbacteria bacterium CG10_big_fil_rev_8_21_14_0_10_59_10</name>
    <dbReference type="NCBI Taxonomy" id="1974612"/>
    <lineage>
        <taxon>Bacteria</taxon>
        <taxon>Candidatus Kaiseribacteriota</taxon>
    </lineage>
</organism>
<accession>A0A2H0U8Z7</accession>
<evidence type="ECO:0000313" key="2">
    <source>
        <dbReference type="Proteomes" id="UP000231379"/>
    </source>
</evidence>
<dbReference type="InterPro" id="IPR009003">
    <property type="entry name" value="Peptidase_S1_PA"/>
</dbReference>
<dbReference type="SUPFAM" id="SSF50494">
    <property type="entry name" value="Trypsin-like serine proteases"/>
    <property type="match status" value="1"/>
</dbReference>
<proteinExistence type="predicted"/>
<dbReference type="Pfam" id="PF13365">
    <property type="entry name" value="Trypsin_2"/>
    <property type="match status" value="1"/>
</dbReference>
<dbReference type="EMBL" id="PFBM01000021">
    <property type="protein sequence ID" value="PIR82156.1"/>
    <property type="molecule type" value="Genomic_DNA"/>
</dbReference>
<dbReference type="Gene3D" id="2.40.10.10">
    <property type="entry name" value="Trypsin-like serine proteases"/>
    <property type="match status" value="2"/>
</dbReference>
<gene>
    <name evidence="1" type="ORF">COU20_03265</name>
</gene>
<dbReference type="AlphaFoldDB" id="A0A2H0U8Z7"/>
<sequence>MAWYSNGMDIEKLTKSQIILLTLLVSFVTSIATGIVTVSLMEQAPPAVAQTVNRVVERTVERVVPAGQAATVVTTTERTVVVRESDLIAKGVEKLSPSIVRLYTTTKSAEGKESDVYLGLGIVVTGDGRIVTDVAALPASGAISVALPNGERVRATLSRKSAEIGLALLAGATSTESGAVQWTPAALALKQPSLGETVVSIAGRATTRLASGLVVAQQSGSESAPRLIETNIAADSVQFGSALMNVDGAVVGMSTSVSREAGAGVFLASSDISSYSTRSDESAEE</sequence>
<dbReference type="Proteomes" id="UP000231379">
    <property type="component" value="Unassembled WGS sequence"/>
</dbReference>
<evidence type="ECO:0000313" key="1">
    <source>
        <dbReference type="EMBL" id="PIR82156.1"/>
    </source>
</evidence>
<dbReference type="InterPro" id="IPR043504">
    <property type="entry name" value="Peptidase_S1_PA_chymotrypsin"/>
</dbReference>